<comment type="caution">
    <text evidence="2">The sequence shown here is derived from an EMBL/GenBank/DDBJ whole genome shotgun (WGS) entry which is preliminary data.</text>
</comment>
<evidence type="ECO:0000313" key="2">
    <source>
        <dbReference type="EMBL" id="GAA2088158.1"/>
    </source>
</evidence>
<proteinExistence type="predicted"/>
<evidence type="ECO:0000256" key="1">
    <source>
        <dbReference type="SAM" id="MobiDB-lite"/>
    </source>
</evidence>
<name>A0ABN2WB28_9ACTN</name>
<reference evidence="2 3" key="1">
    <citation type="journal article" date="2019" name="Int. J. Syst. Evol. Microbiol.">
        <title>The Global Catalogue of Microorganisms (GCM) 10K type strain sequencing project: providing services to taxonomists for standard genome sequencing and annotation.</title>
        <authorList>
            <consortium name="The Broad Institute Genomics Platform"/>
            <consortium name="The Broad Institute Genome Sequencing Center for Infectious Disease"/>
            <person name="Wu L."/>
            <person name="Ma J."/>
        </authorList>
    </citation>
    <scope>NUCLEOTIDE SEQUENCE [LARGE SCALE GENOMIC DNA]</scope>
    <source>
        <strain evidence="2 3">JCM 14559</strain>
    </source>
</reference>
<keyword evidence="3" id="KW-1185">Reference proteome</keyword>
<sequence>MITADQGATGPDDIFQGLIKVDPPRTWPIRTPVPEPGRARAPAPRHRPLAAVPVGRCRRGWVQLAVQVSVGAVLAPVRVPWKPKEALPPAATEPL</sequence>
<dbReference type="Proteomes" id="UP001500897">
    <property type="component" value="Unassembled WGS sequence"/>
</dbReference>
<accession>A0ABN2WB28</accession>
<protein>
    <submittedName>
        <fullName evidence="2">Uncharacterized protein</fullName>
    </submittedName>
</protein>
<gene>
    <name evidence="2" type="ORF">GCM10009759_10110</name>
</gene>
<organism evidence="2 3">
    <name type="scientific">Kitasatospora saccharophila</name>
    <dbReference type="NCBI Taxonomy" id="407973"/>
    <lineage>
        <taxon>Bacteria</taxon>
        <taxon>Bacillati</taxon>
        <taxon>Actinomycetota</taxon>
        <taxon>Actinomycetes</taxon>
        <taxon>Kitasatosporales</taxon>
        <taxon>Streptomycetaceae</taxon>
        <taxon>Kitasatospora</taxon>
    </lineage>
</organism>
<dbReference type="EMBL" id="BAAANS010000004">
    <property type="protein sequence ID" value="GAA2088158.1"/>
    <property type="molecule type" value="Genomic_DNA"/>
</dbReference>
<evidence type="ECO:0000313" key="3">
    <source>
        <dbReference type="Proteomes" id="UP001500897"/>
    </source>
</evidence>
<feature type="region of interest" description="Disordered" evidence="1">
    <location>
        <begin position="25"/>
        <end position="45"/>
    </location>
</feature>